<keyword evidence="2" id="KW-1185">Reference proteome</keyword>
<protein>
    <submittedName>
        <fullName evidence="1">RNA polymerase sigma-70 factor (ECF subfamily)</fullName>
    </submittedName>
</protein>
<accession>A0ACC6KR07</accession>
<proteinExistence type="predicted"/>
<reference evidence="1" key="1">
    <citation type="submission" date="2023-07" db="EMBL/GenBank/DDBJ databases">
        <title>Sorghum-associated microbial communities from plants grown in Nebraska, USA.</title>
        <authorList>
            <person name="Schachtman D."/>
        </authorList>
    </citation>
    <scope>NUCLEOTIDE SEQUENCE</scope>
    <source>
        <strain evidence="1">2697</strain>
    </source>
</reference>
<comment type="caution">
    <text evidence="1">The sequence shown here is derived from an EMBL/GenBank/DDBJ whole genome shotgun (WGS) entry which is preliminary data.</text>
</comment>
<organism evidence="1 2">
    <name type="scientific">Pedobacter africanus</name>
    <dbReference type="NCBI Taxonomy" id="151894"/>
    <lineage>
        <taxon>Bacteria</taxon>
        <taxon>Pseudomonadati</taxon>
        <taxon>Bacteroidota</taxon>
        <taxon>Sphingobacteriia</taxon>
        <taxon>Sphingobacteriales</taxon>
        <taxon>Sphingobacteriaceae</taxon>
        <taxon>Pedobacter</taxon>
    </lineage>
</organism>
<sequence length="192" mass="23094">MPYNQLTDEELAGLLKTGDHMAFSVIFDRFYGLLFVHACKTIRDEEEAKDVVQELFETLWTRRESITFEQSLSAYLYAAIRNRIINRISHRQVENKYIDSLRDFIDRDTYMADYRLREREMKRMVEREISSLPAKMKEIFELSRKDYLSYKQIAVKLQLSEHTVRTHVKKALRILKPKLSLITYLFLVYYLF</sequence>
<gene>
    <name evidence="1" type="ORF">J2X78_000113</name>
</gene>
<dbReference type="Proteomes" id="UP001246858">
    <property type="component" value="Unassembled WGS sequence"/>
</dbReference>
<evidence type="ECO:0000313" key="2">
    <source>
        <dbReference type="Proteomes" id="UP001246858"/>
    </source>
</evidence>
<evidence type="ECO:0000313" key="1">
    <source>
        <dbReference type="EMBL" id="MDR6781561.1"/>
    </source>
</evidence>
<name>A0ACC6KR07_9SPHI</name>
<dbReference type="EMBL" id="JAVDTF010000001">
    <property type="protein sequence ID" value="MDR6781561.1"/>
    <property type="molecule type" value="Genomic_DNA"/>
</dbReference>